<dbReference type="Pfam" id="PF02837">
    <property type="entry name" value="Glyco_hydro_2_N"/>
    <property type="match status" value="1"/>
</dbReference>
<accession>A0ABT8RMZ2</accession>
<evidence type="ECO:0000313" key="9">
    <source>
        <dbReference type="EMBL" id="MDO1512160.1"/>
    </source>
</evidence>
<dbReference type="InterPro" id="IPR006101">
    <property type="entry name" value="Glyco_hydro_2"/>
</dbReference>
<reference evidence="9" key="1">
    <citation type="journal article" date="2014" name="Int. J. Syst. Evol. Microbiol.">
        <title>Complete genome of a new Firmicutes species belonging to the dominant human colonic microbiota ('Ruminococcus bicirculans') reveals two chromosomes and a selective capacity to utilize plant glucans.</title>
        <authorList>
            <consortium name="NISC Comparative Sequencing Program"/>
            <person name="Wegmann U."/>
            <person name="Louis P."/>
            <person name="Goesmann A."/>
            <person name="Henrissat B."/>
            <person name="Duncan S.H."/>
            <person name="Flint H.J."/>
        </authorList>
    </citation>
    <scope>NUCLEOTIDE SEQUENCE</scope>
    <source>
        <strain evidence="9">CECT 8869</strain>
    </source>
</reference>
<feature type="domain" description="Glycoside hydrolase family 2" evidence="8">
    <location>
        <begin position="731"/>
        <end position="832"/>
    </location>
</feature>
<dbReference type="Pfam" id="PF16355">
    <property type="entry name" value="DUF4982"/>
    <property type="match status" value="1"/>
</dbReference>
<dbReference type="InterPro" id="IPR006104">
    <property type="entry name" value="Glyco_hydro_2_N"/>
</dbReference>
<dbReference type="GO" id="GO:0016787">
    <property type="term" value="F:hydrolase activity"/>
    <property type="evidence" value="ECO:0007669"/>
    <property type="project" value="UniProtKB-KW"/>
</dbReference>
<evidence type="ECO:0000313" key="10">
    <source>
        <dbReference type="Proteomes" id="UP001168579"/>
    </source>
</evidence>
<dbReference type="SUPFAM" id="SSF49303">
    <property type="entry name" value="beta-Galactosidase/glucuronidase domain"/>
    <property type="match status" value="1"/>
</dbReference>
<dbReference type="SUPFAM" id="SSF51445">
    <property type="entry name" value="(Trans)glycosidases"/>
    <property type="match status" value="1"/>
</dbReference>
<sequence>MKNTVYIIVWFISIQMMFVGCSQSETKPLATRDRLINTDWKFVRDSITGAEKQDFDDSQWVLVDLPHDYSIMDLPGEDSPDQIGPFSKTAPGNGNSTGHVPGGTGWYRKEFTVDYSDAGKSVILKFDGVYLESEVWMNGQKVGEHKNGYTPFWYDVTPFLNATGEPNLIAVKVENLGRNSRWYSGSGIYRNVHLVMVPPVHIKEWGVAISTPKVDDKTAIVSVEVDTENNTDKASEIVCTINIKDKLGNISGTVSERINIASRGEKKFTKQIEIQNPLLWSVETPDLYTAEVVLQANGQEADIYTQPFGIRTISFSADKGFLLNGKQTLLKGGCLHHDNGFLGAAAIQRAEERKVELMKANGYNAIRCSHNPPSEAFLNACDELGILVINEFTDMWESYKNPQDYSLHFKEHWKTDLTNMILRDRNHPSIIMWSIGNEVPKESVQDAVRIGKQLAEHVRQLDNTRAVTEAVTSVFTPGGWENSADIFNILDVSGYNYQPQRYADDHEKFPNRVMYGSESFALDAYTYWEAVEKYPHVIGDFVWTSMDYIGEVALAHTKYVPENEKVIFKLPEYSIPASAKIFDMMEGMPSAWPNYVAWSGDFDITGAKKPQMLYRDVLWDNSIIELNVHEPIPEGMAENISGWGWPKEWPIWNWEGHEGEPLQVRVFTKAPKVRLELNGNAVGEKELMEDDHYIAVFDVPYQAGELTAIALEEGKEIARKVLTTVGAPVGIRLTQERNSLSPDRNDLAYVKIEIVDAKGDLVPTDTAQIKISVSGTGELVGSGSGSPADMESVNNNLIKTYKGRAQAIIRPYQEPGTIVIKAEAQGLAMGELKIEVGNSINATHEGQK</sequence>
<dbReference type="InterPro" id="IPR023232">
    <property type="entry name" value="Glyco_hydro_2_AS"/>
</dbReference>
<gene>
    <name evidence="9" type="ORF">Q2T41_05775</name>
</gene>
<organism evidence="9 10">
    <name type="scientific">Maribacter confluentis</name>
    <dbReference type="NCBI Taxonomy" id="1656093"/>
    <lineage>
        <taxon>Bacteria</taxon>
        <taxon>Pseudomonadati</taxon>
        <taxon>Bacteroidota</taxon>
        <taxon>Flavobacteriia</taxon>
        <taxon>Flavobacteriales</taxon>
        <taxon>Flavobacteriaceae</taxon>
        <taxon>Maribacter</taxon>
    </lineage>
</organism>
<feature type="domain" description="Glycoside hydrolase family 2 immunoglobulin-like beta-sandwich" evidence="4">
    <location>
        <begin position="207"/>
        <end position="311"/>
    </location>
</feature>
<dbReference type="Pfam" id="PF02836">
    <property type="entry name" value="Glyco_hydro_2_C"/>
    <property type="match status" value="1"/>
</dbReference>
<comment type="similarity">
    <text evidence="1">Belongs to the glycosyl hydrolase 2 family.</text>
</comment>
<evidence type="ECO:0000259" key="8">
    <source>
        <dbReference type="Pfam" id="PF18565"/>
    </source>
</evidence>
<dbReference type="Pfam" id="PF18565">
    <property type="entry name" value="Glyco_hydro2_C5"/>
    <property type="match status" value="1"/>
</dbReference>
<keyword evidence="2 9" id="KW-0378">Hydrolase</keyword>
<protein>
    <submittedName>
        <fullName evidence="9">Glycoside hydrolase family 2 TIM barrel-domain containing protein</fullName>
    </submittedName>
</protein>
<dbReference type="PANTHER" id="PTHR42732:SF1">
    <property type="entry name" value="BETA-MANNOSIDASE"/>
    <property type="match status" value="1"/>
</dbReference>
<dbReference type="Proteomes" id="UP001168579">
    <property type="component" value="Unassembled WGS sequence"/>
</dbReference>
<evidence type="ECO:0000259" key="7">
    <source>
        <dbReference type="Pfam" id="PF16355"/>
    </source>
</evidence>
<dbReference type="InterPro" id="IPR008979">
    <property type="entry name" value="Galactose-bd-like_sf"/>
</dbReference>
<evidence type="ECO:0000259" key="5">
    <source>
        <dbReference type="Pfam" id="PF02836"/>
    </source>
</evidence>
<keyword evidence="3" id="KW-0326">Glycosidase</keyword>
<name>A0ABT8RMZ2_9FLAO</name>
<dbReference type="PANTHER" id="PTHR42732">
    <property type="entry name" value="BETA-GALACTOSIDASE"/>
    <property type="match status" value="1"/>
</dbReference>
<dbReference type="InterPro" id="IPR013783">
    <property type="entry name" value="Ig-like_fold"/>
</dbReference>
<feature type="domain" description="Glycoside hydrolase family 2 catalytic" evidence="5">
    <location>
        <begin position="318"/>
        <end position="546"/>
    </location>
</feature>
<dbReference type="PROSITE" id="PS51257">
    <property type="entry name" value="PROKAR_LIPOPROTEIN"/>
    <property type="match status" value="1"/>
</dbReference>
<evidence type="ECO:0000259" key="4">
    <source>
        <dbReference type="Pfam" id="PF00703"/>
    </source>
</evidence>
<dbReference type="InterPro" id="IPR032311">
    <property type="entry name" value="DUF4982"/>
</dbReference>
<dbReference type="RefSeq" id="WP_304435283.1">
    <property type="nucleotide sequence ID" value="NZ_JAUKUC010000001.1"/>
</dbReference>
<dbReference type="SUPFAM" id="SSF49785">
    <property type="entry name" value="Galactose-binding domain-like"/>
    <property type="match status" value="1"/>
</dbReference>
<dbReference type="InterPro" id="IPR006103">
    <property type="entry name" value="Glyco_hydro_2_cat"/>
</dbReference>
<evidence type="ECO:0000256" key="3">
    <source>
        <dbReference type="ARBA" id="ARBA00023295"/>
    </source>
</evidence>
<dbReference type="Pfam" id="PF00703">
    <property type="entry name" value="Glyco_hydro_2"/>
    <property type="match status" value="1"/>
</dbReference>
<dbReference type="InterPro" id="IPR051913">
    <property type="entry name" value="GH2_Domain-Containing"/>
</dbReference>
<comment type="caution">
    <text evidence="9">The sequence shown here is derived from an EMBL/GenBank/DDBJ whole genome shotgun (WGS) entry which is preliminary data.</text>
</comment>
<evidence type="ECO:0000256" key="1">
    <source>
        <dbReference type="ARBA" id="ARBA00007401"/>
    </source>
</evidence>
<evidence type="ECO:0000256" key="2">
    <source>
        <dbReference type="ARBA" id="ARBA00022801"/>
    </source>
</evidence>
<dbReference type="InterPro" id="IPR006102">
    <property type="entry name" value="Ig-like_GH2"/>
</dbReference>
<dbReference type="Gene3D" id="2.60.120.260">
    <property type="entry name" value="Galactose-binding domain-like"/>
    <property type="match status" value="1"/>
</dbReference>
<reference evidence="9" key="2">
    <citation type="submission" date="2023-06" db="EMBL/GenBank/DDBJ databases">
        <authorList>
            <person name="Lucena T."/>
            <person name="Sun Q."/>
        </authorList>
    </citation>
    <scope>NUCLEOTIDE SEQUENCE</scope>
    <source>
        <strain evidence="9">CECT 8869</strain>
    </source>
</reference>
<dbReference type="PROSITE" id="PS00608">
    <property type="entry name" value="GLYCOSYL_HYDROL_F2_2"/>
    <property type="match status" value="1"/>
</dbReference>
<dbReference type="EMBL" id="JAUKUC010000001">
    <property type="protein sequence ID" value="MDO1512160.1"/>
    <property type="molecule type" value="Genomic_DNA"/>
</dbReference>
<dbReference type="InterPro" id="IPR017853">
    <property type="entry name" value="GH"/>
</dbReference>
<dbReference type="Gene3D" id="2.60.40.10">
    <property type="entry name" value="Immunoglobulins"/>
    <property type="match status" value="3"/>
</dbReference>
<feature type="domain" description="DUF4982" evidence="7">
    <location>
        <begin position="659"/>
        <end position="718"/>
    </location>
</feature>
<feature type="domain" description="Glycosyl hydrolases family 2 sugar binding" evidence="6">
    <location>
        <begin position="102"/>
        <end position="198"/>
    </location>
</feature>
<keyword evidence="10" id="KW-1185">Reference proteome</keyword>
<dbReference type="PRINTS" id="PR00132">
    <property type="entry name" value="GLHYDRLASE2"/>
</dbReference>
<dbReference type="InterPro" id="IPR036156">
    <property type="entry name" value="Beta-gal/glucu_dom_sf"/>
</dbReference>
<dbReference type="InterPro" id="IPR040605">
    <property type="entry name" value="Glyco_hydro2_dom5"/>
</dbReference>
<dbReference type="Gene3D" id="3.20.20.80">
    <property type="entry name" value="Glycosidases"/>
    <property type="match status" value="1"/>
</dbReference>
<proteinExistence type="inferred from homology"/>
<evidence type="ECO:0000259" key="6">
    <source>
        <dbReference type="Pfam" id="PF02837"/>
    </source>
</evidence>